<dbReference type="Proteomes" id="UP000539111">
    <property type="component" value="Unassembled WGS sequence"/>
</dbReference>
<protein>
    <submittedName>
        <fullName evidence="1">Uridine kinase</fullName>
        <ecNumber evidence="1">2.7.1.48</ecNumber>
    </submittedName>
</protein>
<organism evidence="1 2">
    <name type="scientific">Spelaeicoccus albus</name>
    <dbReference type="NCBI Taxonomy" id="1280376"/>
    <lineage>
        <taxon>Bacteria</taxon>
        <taxon>Bacillati</taxon>
        <taxon>Actinomycetota</taxon>
        <taxon>Actinomycetes</taxon>
        <taxon>Micrococcales</taxon>
        <taxon>Brevibacteriaceae</taxon>
        <taxon>Spelaeicoccus</taxon>
    </lineage>
</organism>
<reference evidence="1 2" key="1">
    <citation type="submission" date="2020-07" db="EMBL/GenBank/DDBJ databases">
        <title>Sequencing the genomes of 1000 actinobacteria strains.</title>
        <authorList>
            <person name="Klenk H.-P."/>
        </authorList>
    </citation>
    <scope>NUCLEOTIDE SEQUENCE [LARGE SCALE GENOMIC DNA]</scope>
    <source>
        <strain evidence="1 2">DSM 26341</strain>
    </source>
</reference>
<comment type="caution">
    <text evidence="1">The sequence shown here is derived from an EMBL/GenBank/DDBJ whole genome shotgun (WGS) entry which is preliminary data.</text>
</comment>
<sequence>MTGPSGVGKTSMTRRLGLPVIALDDFYHDIDAPGLPRRFGSVDWDDPGSWNSGAALECLDAVCRTGRADLPVYDIPTSRRTGTIGLDVGDASLVIAEGLFADELADAARERGLLAGAVCLELPKWTTFWRRLIRDFSESRKPPLTLIRRGLALCRAQPGFVERCRAKGFAVMRPVEAHRRIADLAAGNVTNIN</sequence>
<accession>A0A7Z0D329</accession>
<dbReference type="InterPro" id="IPR027417">
    <property type="entry name" value="P-loop_NTPase"/>
</dbReference>
<evidence type="ECO:0000313" key="2">
    <source>
        <dbReference type="Proteomes" id="UP000539111"/>
    </source>
</evidence>
<dbReference type="EC" id="2.7.1.48" evidence="1"/>
<dbReference type="EMBL" id="JACBZP010000001">
    <property type="protein sequence ID" value="NYI67977.1"/>
    <property type="molecule type" value="Genomic_DNA"/>
</dbReference>
<dbReference type="AlphaFoldDB" id="A0A7Z0D329"/>
<proteinExistence type="predicted"/>
<dbReference type="Gene3D" id="3.40.50.300">
    <property type="entry name" value="P-loop containing nucleotide triphosphate hydrolases"/>
    <property type="match status" value="1"/>
</dbReference>
<dbReference type="RefSeq" id="WP_179428357.1">
    <property type="nucleotide sequence ID" value="NZ_JACBZP010000001.1"/>
</dbReference>
<keyword evidence="1" id="KW-0808">Transferase</keyword>
<gene>
    <name evidence="1" type="ORF">BJY26_002283</name>
</gene>
<evidence type="ECO:0000313" key="1">
    <source>
        <dbReference type="EMBL" id="NYI67977.1"/>
    </source>
</evidence>
<keyword evidence="1" id="KW-0418">Kinase</keyword>
<keyword evidence="2" id="KW-1185">Reference proteome</keyword>
<dbReference type="GO" id="GO:0004849">
    <property type="term" value="F:uridine kinase activity"/>
    <property type="evidence" value="ECO:0007669"/>
    <property type="project" value="UniProtKB-EC"/>
</dbReference>
<name>A0A7Z0D329_9MICO</name>
<dbReference type="SUPFAM" id="SSF52540">
    <property type="entry name" value="P-loop containing nucleoside triphosphate hydrolases"/>
    <property type="match status" value="1"/>
</dbReference>